<dbReference type="PROSITE" id="PS51257">
    <property type="entry name" value="PROKAR_LIPOPROTEIN"/>
    <property type="match status" value="1"/>
</dbReference>
<evidence type="ECO:0000313" key="2">
    <source>
        <dbReference type="Proteomes" id="UP000002139"/>
    </source>
</evidence>
<dbReference type="eggNOG" id="COG5184">
    <property type="taxonomic scope" value="Bacteria"/>
</dbReference>
<dbReference type="AlphaFoldDB" id="A9FDM6"/>
<gene>
    <name evidence="1" type="ordered locus">sce1618</name>
</gene>
<dbReference type="STRING" id="448385.sce1618"/>
<organism evidence="1 2">
    <name type="scientific">Sorangium cellulosum (strain So ce56)</name>
    <name type="common">Polyangium cellulosum (strain So ce56)</name>
    <dbReference type="NCBI Taxonomy" id="448385"/>
    <lineage>
        <taxon>Bacteria</taxon>
        <taxon>Pseudomonadati</taxon>
        <taxon>Myxococcota</taxon>
        <taxon>Polyangia</taxon>
        <taxon>Polyangiales</taxon>
        <taxon>Polyangiaceae</taxon>
        <taxon>Sorangium</taxon>
    </lineage>
</organism>
<dbReference type="HOGENOM" id="CLU_077096_0_0_7"/>
<accession>A9FDM6</accession>
<evidence type="ECO:0000313" key="1">
    <source>
        <dbReference type="EMBL" id="CAN91776.1"/>
    </source>
</evidence>
<protein>
    <submittedName>
        <fullName evidence="1">Uncharacterized protein</fullName>
    </submittedName>
</protein>
<proteinExistence type="predicted"/>
<reference evidence="1 2" key="1">
    <citation type="journal article" date="2007" name="Nat. Biotechnol.">
        <title>Complete genome sequence of the myxobacterium Sorangium cellulosum.</title>
        <authorList>
            <person name="Schneiker S."/>
            <person name="Perlova O."/>
            <person name="Kaiser O."/>
            <person name="Gerth K."/>
            <person name="Alici A."/>
            <person name="Altmeyer M.O."/>
            <person name="Bartels D."/>
            <person name="Bekel T."/>
            <person name="Beyer S."/>
            <person name="Bode E."/>
            <person name="Bode H.B."/>
            <person name="Bolten C.J."/>
            <person name="Choudhuri J.V."/>
            <person name="Doss S."/>
            <person name="Elnakady Y.A."/>
            <person name="Frank B."/>
            <person name="Gaigalat L."/>
            <person name="Goesmann A."/>
            <person name="Groeger C."/>
            <person name="Gross F."/>
            <person name="Jelsbak L."/>
            <person name="Jelsbak L."/>
            <person name="Kalinowski J."/>
            <person name="Kegler C."/>
            <person name="Knauber T."/>
            <person name="Konietzny S."/>
            <person name="Kopp M."/>
            <person name="Krause L."/>
            <person name="Krug D."/>
            <person name="Linke B."/>
            <person name="Mahmud T."/>
            <person name="Martinez-Arias R."/>
            <person name="McHardy A.C."/>
            <person name="Merai M."/>
            <person name="Meyer F."/>
            <person name="Mormann S."/>
            <person name="Munoz-Dorado J."/>
            <person name="Perez J."/>
            <person name="Pradella S."/>
            <person name="Rachid S."/>
            <person name="Raddatz G."/>
            <person name="Rosenau F."/>
            <person name="Rueckert C."/>
            <person name="Sasse F."/>
            <person name="Scharfe M."/>
            <person name="Schuster S.C."/>
            <person name="Suen G."/>
            <person name="Treuner-Lange A."/>
            <person name="Velicer G.J."/>
            <person name="Vorholter F.-J."/>
            <person name="Weissman K.J."/>
            <person name="Welch R.D."/>
            <person name="Wenzel S.C."/>
            <person name="Whitworth D.E."/>
            <person name="Wilhelm S."/>
            <person name="Wittmann C."/>
            <person name="Bloecker H."/>
            <person name="Puehler A."/>
            <person name="Mueller R."/>
        </authorList>
    </citation>
    <scope>NUCLEOTIDE SEQUENCE [LARGE SCALE GENOMIC DNA]</scope>
    <source>
        <strain evidence="2">So ce56</strain>
    </source>
</reference>
<dbReference type="EMBL" id="AM746676">
    <property type="protein sequence ID" value="CAN91776.1"/>
    <property type="molecule type" value="Genomic_DNA"/>
</dbReference>
<sequence length="266" mass="27944">MQDRFKLAISFLGLGLSCVGLPACSGEADPLEAAGGTAEQEMVTRNAFTKESLVESAFATDTLATEALTGNPLTSDAVASSSDVMRALRDPLAREFLTYVASCALPEGQSVQVSLDGETYTFGGSIGLSPEWGRAHGQCNARCQGWLSACMLARINHVGESVPLSMRGKHKALDSDQAERDAFPRREAAYFGDLFAPEQRRFACKSPGSTLISRVCGGTGVDTQGCIVDVLGDCDDICGAPTSDGSFPNCVGGGHTTPTTVTVFRE</sequence>
<keyword evidence="2" id="KW-1185">Reference proteome</keyword>
<name>A9FDM6_SORC5</name>
<dbReference type="BioCyc" id="SCEL448385:SCE_RS08340-MONOMER"/>
<dbReference type="Proteomes" id="UP000002139">
    <property type="component" value="Chromosome"/>
</dbReference>
<dbReference type="KEGG" id="scl:sce1618"/>